<keyword evidence="4" id="KW-1185">Reference proteome</keyword>
<protein>
    <submittedName>
        <fullName evidence="3">DNA double-strand break repair Rad50 ATPase</fullName>
    </submittedName>
</protein>
<dbReference type="PANTHER" id="PTHR34251:SF1">
    <property type="entry name" value="LEUCINE, GLUTAMATE AND LYSINE RICH 1"/>
    <property type="match status" value="1"/>
</dbReference>
<dbReference type="AlphaFoldDB" id="A0AAD8FHK0"/>
<feature type="compositionally biased region" description="Polar residues" evidence="2">
    <location>
        <begin position="661"/>
        <end position="673"/>
    </location>
</feature>
<dbReference type="PANTHER" id="PTHR34251">
    <property type="entry name" value="LEUCINE-, GLUTAMATE- AND LYSINE-RICH PROTEIN 1"/>
    <property type="match status" value="1"/>
</dbReference>
<feature type="region of interest" description="Disordered" evidence="2">
    <location>
        <begin position="653"/>
        <end position="674"/>
    </location>
</feature>
<proteinExistence type="predicted"/>
<sequence length="686" mass="79423">MEEDNDDQFIHYTPQHPLPTEIQNLARDKTVCKYCGVSYLIHNEIKALEKKLKATEEELVKYKGLEKREALLQQELSLLKQQLEESKSFSETNSKLLIILTKEKGELITQSKSNEEKIQAYRAKHLHTIRQFSTLNQSVKNCKQDVTQIKHQFSSFQSDTLEQLTAVLRNVGQIQAVSSKEIDTLHSKLQCLEMEHMVVAQSNKSLKESLTSKDSELQMLMYELNLKKSELEQQAEAYRKLEDNMEDVSKRLSSSQEVEIQLNDVSKELDNSNTQLRILTVELEQYKIHLKSKTSELNELMSKQKQMEQSHELAVQKLNTEMKSKENELGACLKQIKSLEVQCQDLQRKELEMTQWGKLNSNEAQDLKEELKRTKSEVEALKSEREMMIEAHQNRIEELRESFKNKIAEAEGWPQKLQGALAAERSRHMGELKTLEENLKHQFVLELQIEKDKYDELMKKFQDQEKEKHNLKENHRALSEQKYKEEIEDLLKKVTDCKRRSSEREEELLKEISSLKKIINDLQDRSAKLDGSDSAKIKDLQNQLADIHQEHLESVSQITLLETKLKETSEEAQFLQGIVRKECEERFELTEALSEARKELLQLKKPAGGYSSLQKRGSTSSINSNSSTHVTSPVTLLPIEDTTIRSRASIQLNYSGDAKSQPASDKTNDAQLQENRKRILNLMGRR</sequence>
<feature type="compositionally biased region" description="Low complexity" evidence="2">
    <location>
        <begin position="618"/>
        <end position="632"/>
    </location>
</feature>
<dbReference type="InterPro" id="IPR038799">
    <property type="entry name" value="LEKR1"/>
</dbReference>
<evidence type="ECO:0000256" key="1">
    <source>
        <dbReference type="SAM" id="Coils"/>
    </source>
</evidence>
<feature type="coiled-coil region" evidence="1">
    <location>
        <begin position="444"/>
        <end position="525"/>
    </location>
</feature>
<reference evidence="3" key="1">
    <citation type="journal article" date="2023" name="PLoS Negl. Trop. Dis.">
        <title>A genome sequence for Biomphalaria pfeifferi, the major vector snail for the human-infecting parasite Schistosoma mansoni.</title>
        <authorList>
            <person name="Bu L."/>
            <person name="Lu L."/>
            <person name="Laidemitt M.R."/>
            <person name="Zhang S.M."/>
            <person name="Mutuku M."/>
            <person name="Mkoji G."/>
            <person name="Steinauer M."/>
            <person name="Loker E.S."/>
        </authorList>
    </citation>
    <scope>NUCLEOTIDE SEQUENCE</scope>
    <source>
        <strain evidence="3">KasaAsao</strain>
    </source>
</reference>
<feature type="coiled-coil region" evidence="1">
    <location>
        <begin position="45"/>
        <end position="82"/>
    </location>
</feature>
<feature type="coiled-coil region" evidence="1">
    <location>
        <begin position="221"/>
        <end position="409"/>
    </location>
</feature>
<dbReference type="Proteomes" id="UP001233172">
    <property type="component" value="Unassembled WGS sequence"/>
</dbReference>
<reference evidence="3" key="2">
    <citation type="submission" date="2023-04" db="EMBL/GenBank/DDBJ databases">
        <authorList>
            <person name="Bu L."/>
            <person name="Lu L."/>
            <person name="Laidemitt M.R."/>
            <person name="Zhang S.M."/>
            <person name="Mutuku M."/>
            <person name="Mkoji G."/>
            <person name="Steinauer M."/>
            <person name="Loker E.S."/>
        </authorList>
    </citation>
    <scope>NUCLEOTIDE SEQUENCE</scope>
    <source>
        <strain evidence="3">KasaAsao</strain>
        <tissue evidence="3">Whole Snail</tissue>
    </source>
</reference>
<comment type="caution">
    <text evidence="3">The sequence shown here is derived from an EMBL/GenBank/DDBJ whole genome shotgun (WGS) entry which is preliminary data.</text>
</comment>
<evidence type="ECO:0000313" key="3">
    <source>
        <dbReference type="EMBL" id="KAK0063681.1"/>
    </source>
</evidence>
<evidence type="ECO:0000313" key="4">
    <source>
        <dbReference type="Proteomes" id="UP001233172"/>
    </source>
</evidence>
<feature type="region of interest" description="Disordered" evidence="2">
    <location>
        <begin position="609"/>
        <end position="634"/>
    </location>
</feature>
<dbReference type="EMBL" id="JASAOG010000020">
    <property type="protein sequence ID" value="KAK0063681.1"/>
    <property type="molecule type" value="Genomic_DNA"/>
</dbReference>
<gene>
    <name evidence="3" type="ORF">Bpfe_006832</name>
</gene>
<keyword evidence="1" id="KW-0175">Coiled coil</keyword>
<organism evidence="3 4">
    <name type="scientific">Biomphalaria pfeifferi</name>
    <name type="common">Bloodfluke planorb</name>
    <name type="synonym">Freshwater snail</name>
    <dbReference type="NCBI Taxonomy" id="112525"/>
    <lineage>
        <taxon>Eukaryota</taxon>
        <taxon>Metazoa</taxon>
        <taxon>Spiralia</taxon>
        <taxon>Lophotrochozoa</taxon>
        <taxon>Mollusca</taxon>
        <taxon>Gastropoda</taxon>
        <taxon>Heterobranchia</taxon>
        <taxon>Euthyneura</taxon>
        <taxon>Panpulmonata</taxon>
        <taxon>Hygrophila</taxon>
        <taxon>Lymnaeoidea</taxon>
        <taxon>Planorbidae</taxon>
        <taxon>Biomphalaria</taxon>
    </lineage>
</organism>
<name>A0AAD8FHK0_BIOPF</name>
<accession>A0AAD8FHK0</accession>
<evidence type="ECO:0000256" key="2">
    <source>
        <dbReference type="SAM" id="MobiDB-lite"/>
    </source>
</evidence>